<comment type="subcellular location">
    <subcellularLocation>
        <location evidence="1">Nucleus</location>
    </subcellularLocation>
</comment>
<keyword evidence="5" id="KW-1185">Reference proteome</keyword>
<dbReference type="Proteomes" id="UP000694428">
    <property type="component" value="Unplaced"/>
</dbReference>
<evidence type="ECO:0000313" key="4">
    <source>
        <dbReference type="Ensembl" id="ENSPSTP00000019116.1"/>
    </source>
</evidence>
<organism evidence="4 5">
    <name type="scientific">Pavo cristatus</name>
    <name type="common">Indian peafowl</name>
    <name type="synonym">Blue peafowl</name>
    <dbReference type="NCBI Taxonomy" id="9049"/>
    <lineage>
        <taxon>Eukaryota</taxon>
        <taxon>Metazoa</taxon>
        <taxon>Chordata</taxon>
        <taxon>Craniata</taxon>
        <taxon>Vertebrata</taxon>
        <taxon>Euteleostomi</taxon>
        <taxon>Archelosauria</taxon>
        <taxon>Archosauria</taxon>
        <taxon>Dinosauria</taxon>
        <taxon>Saurischia</taxon>
        <taxon>Theropoda</taxon>
        <taxon>Coelurosauria</taxon>
        <taxon>Aves</taxon>
        <taxon>Neognathae</taxon>
        <taxon>Galloanserae</taxon>
        <taxon>Galliformes</taxon>
        <taxon>Phasianidae</taxon>
        <taxon>Phasianinae</taxon>
        <taxon>Pavo</taxon>
    </lineage>
</organism>
<feature type="compositionally biased region" description="Pro residues" evidence="2">
    <location>
        <begin position="38"/>
        <end position="47"/>
    </location>
</feature>
<reference evidence="4" key="1">
    <citation type="submission" date="2025-08" db="UniProtKB">
        <authorList>
            <consortium name="Ensembl"/>
        </authorList>
    </citation>
    <scope>IDENTIFICATION</scope>
</reference>
<dbReference type="AlphaFoldDB" id="A0A8C9FT81"/>
<dbReference type="Ensembl" id="ENSPSTT00000020025.1">
    <property type="protein sequence ID" value="ENSPSTP00000019116.1"/>
    <property type="gene ID" value="ENSPSTG00000013773.1"/>
</dbReference>
<evidence type="ECO:0000256" key="2">
    <source>
        <dbReference type="SAM" id="MobiDB-lite"/>
    </source>
</evidence>
<dbReference type="Pfam" id="PF03792">
    <property type="entry name" value="PBC"/>
    <property type="match status" value="1"/>
</dbReference>
<name>A0A8C9FT81_PAVCR</name>
<feature type="region of interest" description="Disordered" evidence="2">
    <location>
        <begin position="1"/>
        <end position="51"/>
    </location>
</feature>
<evidence type="ECO:0000313" key="5">
    <source>
        <dbReference type="Proteomes" id="UP000694428"/>
    </source>
</evidence>
<proteinExistence type="predicted"/>
<evidence type="ECO:0000259" key="3">
    <source>
        <dbReference type="PROSITE" id="PS51978"/>
    </source>
</evidence>
<dbReference type="InterPro" id="IPR005542">
    <property type="entry name" value="PBX_PBC_dom"/>
</dbReference>
<reference evidence="4" key="2">
    <citation type="submission" date="2025-09" db="UniProtKB">
        <authorList>
            <consortium name="Ensembl"/>
        </authorList>
    </citation>
    <scope>IDENTIFICATION</scope>
</reference>
<sequence>MEDPSRLMAPHGAGVALQGGLPPGGPAAPTATPGDPSAVPPPGPPPHDTGDVLQQIMAITDQSLDEAQARKHALNCHRMKPALFSVLCEIKEKTGELLSFLPQNTTFSPPKYHPAFSFALVHHGPRFPNGFYDFCCFS</sequence>
<protein>
    <recommendedName>
        <fullName evidence="3">PBC domain-containing protein</fullName>
    </recommendedName>
</protein>
<evidence type="ECO:0000256" key="1">
    <source>
        <dbReference type="ARBA" id="ARBA00004123"/>
    </source>
</evidence>
<dbReference type="GO" id="GO:0003700">
    <property type="term" value="F:DNA-binding transcription factor activity"/>
    <property type="evidence" value="ECO:0007669"/>
    <property type="project" value="InterPro"/>
</dbReference>
<feature type="compositionally biased region" description="Low complexity" evidence="2">
    <location>
        <begin position="27"/>
        <end position="37"/>
    </location>
</feature>
<dbReference type="GO" id="GO:0005634">
    <property type="term" value="C:nucleus"/>
    <property type="evidence" value="ECO:0007669"/>
    <property type="project" value="UniProtKB-SubCell"/>
</dbReference>
<accession>A0A8C9FT81</accession>
<dbReference type="PROSITE" id="PS51978">
    <property type="entry name" value="PBC"/>
    <property type="match status" value="1"/>
</dbReference>
<feature type="domain" description="PBC" evidence="3">
    <location>
        <begin position="44"/>
        <end position="138"/>
    </location>
</feature>